<dbReference type="InterPro" id="IPR004226">
    <property type="entry name" value="TBCA"/>
</dbReference>
<accession>A0A9P6HGQ1</accession>
<dbReference type="PANTHER" id="PTHR21500">
    <property type="entry name" value="TUBULIN-SPECIFIC CHAPERONE A"/>
    <property type="match status" value="1"/>
</dbReference>
<dbReference type="Gene3D" id="1.20.58.90">
    <property type="match status" value="1"/>
</dbReference>
<comment type="subcellular location">
    <subcellularLocation>
        <location evidence="3">Cytoplasm</location>
        <location evidence="3">Cytoskeleton</location>
    </subcellularLocation>
</comment>
<dbReference type="GO" id="GO:0048487">
    <property type="term" value="F:beta-tubulin binding"/>
    <property type="evidence" value="ECO:0007669"/>
    <property type="project" value="InterPro"/>
</dbReference>
<dbReference type="GO" id="GO:0007021">
    <property type="term" value="P:tubulin complex assembly"/>
    <property type="evidence" value="ECO:0007669"/>
    <property type="project" value="UniProtKB-UniRule"/>
</dbReference>
<dbReference type="Proteomes" id="UP000736335">
    <property type="component" value="Unassembled WGS sequence"/>
</dbReference>
<sequence length="113" mass="12684">MADNKTATLRKQLKIKAGVVKRLAKEKKLYAQENQDLTVKLDKLVADNGDEWDTKNGRKLVEESERMIEDTKKRLGAAVHELRDLIVQSKADPALSDAPELLNAEEEVKTATL</sequence>
<evidence type="ECO:0000313" key="6">
    <source>
        <dbReference type="Proteomes" id="UP000736335"/>
    </source>
</evidence>
<dbReference type="OrthoDB" id="296187at2759"/>
<dbReference type="AlphaFoldDB" id="A0A9P6HGQ1"/>
<keyword evidence="3" id="KW-0963">Cytoplasm</keyword>
<gene>
    <name evidence="5" type="ORF">BJ322DRAFT_664095</name>
</gene>
<dbReference type="GO" id="GO:0005829">
    <property type="term" value="C:cytosol"/>
    <property type="evidence" value="ECO:0007669"/>
    <property type="project" value="TreeGrafter"/>
</dbReference>
<comment type="similarity">
    <text evidence="1 3">Belongs to the TBCA family.</text>
</comment>
<protein>
    <recommendedName>
        <fullName evidence="3">Tubulin-specific chaperone A</fullName>
    </recommendedName>
</protein>
<evidence type="ECO:0000313" key="5">
    <source>
        <dbReference type="EMBL" id="KAF9786668.1"/>
    </source>
</evidence>
<dbReference type="Pfam" id="PF02970">
    <property type="entry name" value="TBCA"/>
    <property type="match status" value="1"/>
</dbReference>
<evidence type="ECO:0000256" key="1">
    <source>
        <dbReference type="ARBA" id="ARBA00006806"/>
    </source>
</evidence>
<dbReference type="PANTHER" id="PTHR21500:SF0">
    <property type="entry name" value="TUBULIN-SPECIFIC CHAPERONE A"/>
    <property type="match status" value="1"/>
</dbReference>
<dbReference type="InterPro" id="IPR036126">
    <property type="entry name" value="TBCA_sf"/>
</dbReference>
<dbReference type="GO" id="GO:0005874">
    <property type="term" value="C:microtubule"/>
    <property type="evidence" value="ECO:0007669"/>
    <property type="project" value="UniProtKB-KW"/>
</dbReference>
<keyword evidence="2 3" id="KW-0143">Chaperone</keyword>
<name>A0A9P6HGQ1_9AGAM</name>
<organism evidence="5 6">
    <name type="scientific">Thelephora terrestris</name>
    <dbReference type="NCBI Taxonomy" id="56493"/>
    <lineage>
        <taxon>Eukaryota</taxon>
        <taxon>Fungi</taxon>
        <taxon>Dikarya</taxon>
        <taxon>Basidiomycota</taxon>
        <taxon>Agaricomycotina</taxon>
        <taxon>Agaricomycetes</taxon>
        <taxon>Thelephorales</taxon>
        <taxon>Thelephoraceae</taxon>
        <taxon>Thelephora</taxon>
    </lineage>
</organism>
<evidence type="ECO:0000256" key="3">
    <source>
        <dbReference type="RuleBase" id="RU364030"/>
    </source>
</evidence>
<keyword evidence="3" id="KW-0493">Microtubule</keyword>
<evidence type="ECO:0000256" key="2">
    <source>
        <dbReference type="ARBA" id="ARBA00023186"/>
    </source>
</evidence>
<evidence type="ECO:0000256" key="4">
    <source>
        <dbReference type="SAM" id="MobiDB-lite"/>
    </source>
</evidence>
<dbReference type="SUPFAM" id="SSF46988">
    <property type="entry name" value="Tubulin chaperone cofactor A"/>
    <property type="match status" value="1"/>
</dbReference>
<keyword evidence="6" id="KW-1185">Reference proteome</keyword>
<feature type="region of interest" description="Disordered" evidence="4">
    <location>
        <begin position="92"/>
        <end position="113"/>
    </location>
</feature>
<comment type="caution">
    <text evidence="5">The sequence shown here is derived from an EMBL/GenBank/DDBJ whole genome shotgun (WGS) entry which is preliminary data.</text>
</comment>
<reference evidence="5" key="2">
    <citation type="submission" date="2020-11" db="EMBL/GenBank/DDBJ databases">
        <authorList>
            <consortium name="DOE Joint Genome Institute"/>
            <person name="Kuo A."/>
            <person name="Miyauchi S."/>
            <person name="Kiss E."/>
            <person name="Drula E."/>
            <person name="Kohler A."/>
            <person name="Sanchez-Garcia M."/>
            <person name="Andreopoulos B."/>
            <person name="Barry K.W."/>
            <person name="Bonito G."/>
            <person name="Buee M."/>
            <person name="Carver A."/>
            <person name="Chen C."/>
            <person name="Cichocki N."/>
            <person name="Clum A."/>
            <person name="Culley D."/>
            <person name="Crous P.W."/>
            <person name="Fauchery L."/>
            <person name="Girlanda M."/>
            <person name="Hayes R."/>
            <person name="Keri Z."/>
            <person name="Labutti K."/>
            <person name="Lipzen A."/>
            <person name="Lombard V."/>
            <person name="Magnuson J."/>
            <person name="Maillard F."/>
            <person name="Morin E."/>
            <person name="Murat C."/>
            <person name="Nolan M."/>
            <person name="Ohm R."/>
            <person name="Pangilinan J."/>
            <person name="Pereira M."/>
            <person name="Perotto S."/>
            <person name="Peter M."/>
            <person name="Riley R."/>
            <person name="Sitrit Y."/>
            <person name="Stielow B."/>
            <person name="Szollosi G."/>
            <person name="Zifcakova L."/>
            <person name="Stursova M."/>
            <person name="Spatafora J.W."/>
            <person name="Tedersoo L."/>
            <person name="Vaario L.-M."/>
            <person name="Yamada A."/>
            <person name="Yan M."/>
            <person name="Wang P."/>
            <person name="Xu J."/>
            <person name="Bruns T."/>
            <person name="Baldrian P."/>
            <person name="Vilgalys R."/>
            <person name="Henrissat B."/>
            <person name="Grigoriev I.V."/>
            <person name="Hibbett D."/>
            <person name="Nagy L.G."/>
            <person name="Martin F.M."/>
        </authorList>
    </citation>
    <scope>NUCLEOTIDE SEQUENCE</scope>
    <source>
        <strain evidence="5">UH-Tt-Lm1</strain>
    </source>
</reference>
<keyword evidence="3" id="KW-0206">Cytoskeleton</keyword>
<comment type="subunit">
    <text evidence="3">Supercomplex made of cofactors A to E. Cofactors A and D function by capturing and stabilizing tubulin in a quasi-native conformation. Cofactor E binds to the cofactor D-tubulin complex; interaction with cofactor C then causes the release of tubulin polypeptides that are committed to the native state.</text>
</comment>
<dbReference type="GO" id="GO:0007023">
    <property type="term" value="P:post-chaperonin tubulin folding pathway"/>
    <property type="evidence" value="ECO:0007669"/>
    <property type="project" value="UniProtKB-UniRule"/>
</dbReference>
<proteinExistence type="inferred from homology"/>
<dbReference type="EMBL" id="WIUZ02000005">
    <property type="protein sequence ID" value="KAF9786668.1"/>
    <property type="molecule type" value="Genomic_DNA"/>
</dbReference>
<reference evidence="5" key="1">
    <citation type="journal article" date="2020" name="Nat. Commun.">
        <title>Large-scale genome sequencing of mycorrhizal fungi provides insights into the early evolution of symbiotic traits.</title>
        <authorList>
            <person name="Miyauchi S."/>
            <person name="Kiss E."/>
            <person name="Kuo A."/>
            <person name="Drula E."/>
            <person name="Kohler A."/>
            <person name="Sanchez-Garcia M."/>
            <person name="Morin E."/>
            <person name="Andreopoulos B."/>
            <person name="Barry K.W."/>
            <person name="Bonito G."/>
            <person name="Buee M."/>
            <person name="Carver A."/>
            <person name="Chen C."/>
            <person name="Cichocki N."/>
            <person name="Clum A."/>
            <person name="Culley D."/>
            <person name="Crous P.W."/>
            <person name="Fauchery L."/>
            <person name="Girlanda M."/>
            <person name="Hayes R.D."/>
            <person name="Keri Z."/>
            <person name="LaButti K."/>
            <person name="Lipzen A."/>
            <person name="Lombard V."/>
            <person name="Magnuson J."/>
            <person name="Maillard F."/>
            <person name="Murat C."/>
            <person name="Nolan M."/>
            <person name="Ohm R.A."/>
            <person name="Pangilinan J."/>
            <person name="Pereira M.F."/>
            <person name="Perotto S."/>
            <person name="Peter M."/>
            <person name="Pfister S."/>
            <person name="Riley R."/>
            <person name="Sitrit Y."/>
            <person name="Stielow J.B."/>
            <person name="Szollosi G."/>
            <person name="Zifcakova L."/>
            <person name="Stursova M."/>
            <person name="Spatafora J.W."/>
            <person name="Tedersoo L."/>
            <person name="Vaario L.M."/>
            <person name="Yamada A."/>
            <person name="Yan M."/>
            <person name="Wang P."/>
            <person name="Xu J."/>
            <person name="Bruns T."/>
            <person name="Baldrian P."/>
            <person name="Vilgalys R."/>
            <person name="Dunand C."/>
            <person name="Henrissat B."/>
            <person name="Grigoriev I.V."/>
            <person name="Hibbett D."/>
            <person name="Nagy L.G."/>
            <person name="Martin F.M."/>
        </authorList>
    </citation>
    <scope>NUCLEOTIDE SEQUENCE</scope>
    <source>
        <strain evidence="5">UH-Tt-Lm1</strain>
    </source>
</reference>